<dbReference type="PROSITE" id="PS51257">
    <property type="entry name" value="PROKAR_LIPOPROTEIN"/>
    <property type="match status" value="1"/>
</dbReference>
<keyword evidence="2" id="KW-0812">Transmembrane</keyword>
<reference evidence="3" key="3">
    <citation type="submission" date="2015-04" db="UniProtKB">
        <authorList>
            <consortium name="EnsemblPlants"/>
        </authorList>
    </citation>
    <scope>IDENTIFICATION</scope>
    <source>
        <strain evidence="3">cv. Jemalong A17</strain>
    </source>
</reference>
<evidence type="ECO:0000256" key="1">
    <source>
        <dbReference type="SAM" id="SignalP"/>
    </source>
</evidence>
<organism evidence="2 4">
    <name type="scientific">Medicago truncatula</name>
    <name type="common">Barrel medic</name>
    <name type="synonym">Medicago tribuloides</name>
    <dbReference type="NCBI Taxonomy" id="3880"/>
    <lineage>
        <taxon>Eukaryota</taxon>
        <taxon>Viridiplantae</taxon>
        <taxon>Streptophyta</taxon>
        <taxon>Embryophyta</taxon>
        <taxon>Tracheophyta</taxon>
        <taxon>Spermatophyta</taxon>
        <taxon>Magnoliopsida</taxon>
        <taxon>eudicotyledons</taxon>
        <taxon>Gunneridae</taxon>
        <taxon>Pentapetalae</taxon>
        <taxon>rosids</taxon>
        <taxon>fabids</taxon>
        <taxon>Fabales</taxon>
        <taxon>Fabaceae</taxon>
        <taxon>Papilionoideae</taxon>
        <taxon>50 kb inversion clade</taxon>
        <taxon>NPAAA clade</taxon>
        <taxon>Hologalegina</taxon>
        <taxon>IRL clade</taxon>
        <taxon>Trifolieae</taxon>
        <taxon>Medicago</taxon>
    </lineage>
</organism>
<name>A0A072TZB8_MEDTR</name>
<feature type="signal peptide" evidence="1">
    <location>
        <begin position="1"/>
        <end position="21"/>
    </location>
</feature>
<sequence length="53" mass="5568">MAKHISQYFLVGLLFIALALTLGPTPGLSSCFPSDCTEPRTSELTAAGSYFGS</sequence>
<evidence type="ECO:0000313" key="2">
    <source>
        <dbReference type="EMBL" id="KEH22844.1"/>
    </source>
</evidence>
<feature type="chain" id="PRO_5014499123" evidence="1">
    <location>
        <begin position="22"/>
        <end position="53"/>
    </location>
</feature>
<dbReference type="EnsemblPlants" id="KEH22844">
    <property type="protein sequence ID" value="KEH22844"/>
    <property type="gene ID" value="MTR_7g059420"/>
</dbReference>
<evidence type="ECO:0000313" key="3">
    <source>
        <dbReference type="EnsemblPlants" id="KEH22844"/>
    </source>
</evidence>
<gene>
    <name evidence="2" type="ordered locus">MTR_7g059420</name>
</gene>
<dbReference type="AlphaFoldDB" id="A0A072TZB8"/>
<accession>A0A072TZB8</accession>
<reference evidence="2 4" key="1">
    <citation type="journal article" date="2011" name="Nature">
        <title>The Medicago genome provides insight into the evolution of rhizobial symbioses.</title>
        <authorList>
            <person name="Young N.D."/>
            <person name="Debelle F."/>
            <person name="Oldroyd G.E."/>
            <person name="Geurts R."/>
            <person name="Cannon S.B."/>
            <person name="Udvardi M.K."/>
            <person name="Benedito V.A."/>
            <person name="Mayer K.F."/>
            <person name="Gouzy J."/>
            <person name="Schoof H."/>
            <person name="Van de Peer Y."/>
            <person name="Proost S."/>
            <person name="Cook D.R."/>
            <person name="Meyers B.C."/>
            <person name="Spannagl M."/>
            <person name="Cheung F."/>
            <person name="De Mita S."/>
            <person name="Krishnakumar V."/>
            <person name="Gundlach H."/>
            <person name="Zhou S."/>
            <person name="Mudge J."/>
            <person name="Bharti A.K."/>
            <person name="Murray J.D."/>
            <person name="Naoumkina M.A."/>
            <person name="Rosen B."/>
            <person name="Silverstein K.A."/>
            <person name="Tang H."/>
            <person name="Rombauts S."/>
            <person name="Zhao P.X."/>
            <person name="Zhou P."/>
            <person name="Barbe V."/>
            <person name="Bardou P."/>
            <person name="Bechner M."/>
            <person name="Bellec A."/>
            <person name="Berger A."/>
            <person name="Berges H."/>
            <person name="Bidwell S."/>
            <person name="Bisseling T."/>
            <person name="Choisne N."/>
            <person name="Couloux A."/>
            <person name="Denny R."/>
            <person name="Deshpande S."/>
            <person name="Dai X."/>
            <person name="Doyle J.J."/>
            <person name="Dudez A.M."/>
            <person name="Farmer A.D."/>
            <person name="Fouteau S."/>
            <person name="Franken C."/>
            <person name="Gibelin C."/>
            <person name="Gish J."/>
            <person name="Goldstein S."/>
            <person name="Gonzalez A.J."/>
            <person name="Green P.J."/>
            <person name="Hallab A."/>
            <person name="Hartog M."/>
            <person name="Hua A."/>
            <person name="Humphray S.J."/>
            <person name="Jeong D.H."/>
            <person name="Jing Y."/>
            <person name="Jocker A."/>
            <person name="Kenton S.M."/>
            <person name="Kim D.J."/>
            <person name="Klee K."/>
            <person name="Lai H."/>
            <person name="Lang C."/>
            <person name="Lin S."/>
            <person name="Macmil S.L."/>
            <person name="Magdelenat G."/>
            <person name="Matthews L."/>
            <person name="McCorrison J."/>
            <person name="Monaghan E.L."/>
            <person name="Mun J.H."/>
            <person name="Najar F.Z."/>
            <person name="Nicholson C."/>
            <person name="Noirot C."/>
            <person name="O'Bleness M."/>
            <person name="Paule C.R."/>
            <person name="Poulain J."/>
            <person name="Prion F."/>
            <person name="Qin B."/>
            <person name="Qu C."/>
            <person name="Retzel E.F."/>
            <person name="Riddle C."/>
            <person name="Sallet E."/>
            <person name="Samain S."/>
            <person name="Samson N."/>
            <person name="Sanders I."/>
            <person name="Saurat O."/>
            <person name="Scarpelli C."/>
            <person name="Schiex T."/>
            <person name="Segurens B."/>
            <person name="Severin A.J."/>
            <person name="Sherrier D.J."/>
            <person name="Shi R."/>
            <person name="Sims S."/>
            <person name="Singer S.R."/>
            <person name="Sinharoy S."/>
            <person name="Sterck L."/>
            <person name="Viollet A."/>
            <person name="Wang B.B."/>
            <person name="Wang K."/>
            <person name="Wang M."/>
            <person name="Wang X."/>
            <person name="Warfsmann J."/>
            <person name="Weissenbach J."/>
            <person name="White D.D."/>
            <person name="White J.D."/>
            <person name="Wiley G.B."/>
            <person name="Wincker P."/>
            <person name="Xing Y."/>
            <person name="Yang L."/>
            <person name="Yao Z."/>
            <person name="Ying F."/>
            <person name="Zhai J."/>
            <person name="Zhou L."/>
            <person name="Zuber A."/>
            <person name="Denarie J."/>
            <person name="Dixon R.A."/>
            <person name="May G.D."/>
            <person name="Schwartz D.C."/>
            <person name="Rogers J."/>
            <person name="Quetier F."/>
            <person name="Town C.D."/>
            <person name="Roe B.A."/>
        </authorList>
    </citation>
    <scope>NUCLEOTIDE SEQUENCE [LARGE SCALE GENOMIC DNA]</scope>
    <source>
        <strain evidence="2">A17</strain>
        <strain evidence="3 4">cv. Jemalong A17</strain>
    </source>
</reference>
<keyword evidence="4" id="KW-1185">Reference proteome</keyword>
<keyword evidence="1" id="KW-0732">Signal</keyword>
<protein>
    <submittedName>
        <fullName evidence="2">Transmembrane protein, putative</fullName>
    </submittedName>
</protein>
<dbReference type="EMBL" id="CM001223">
    <property type="protein sequence ID" value="KEH22844.1"/>
    <property type="molecule type" value="Genomic_DNA"/>
</dbReference>
<keyword evidence="2" id="KW-0472">Membrane</keyword>
<dbReference type="HOGENOM" id="CLU_3071748_0_0_1"/>
<reference evidence="2 4" key="2">
    <citation type="journal article" date="2014" name="BMC Genomics">
        <title>An improved genome release (version Mt4.0) for the model legume Medicago truncatula.</title>
        <authorList>
            <person name="Tang H."/>
            <person name="Krishnakumar V."/>
            <person name="Bidwell S."/>
            <person name="Rosen B."/>
            <person name="Chan A."/>
            <person name="Zhou S."/>
            <person name="Gentzbittel L."/>
            <person name="Childs K.L."/>
            <person name="Yandell M."/>
            <person name="Gundlach H."/>
            <person name="Mayer K.F."/>
            <person name="Schwartz D.C."/>
            <person name="Town C.D."/>
        </authorList>
    </citation>
    <scope>GENOME REANNOTATION</scope>
    <source>
        <strain evidence="2">A17</strain>
        <strain evidence="3 4">cv. Jemalong A17</strain>
    </source>
</reference>
<proteinExistence type="predicted"/>
<evidence type="ECO:0000313" key="4">
    <source>
        <dbReference type="Proteomes" id="UP000002051"/>
    </source>
</evidence>
<dbReference type="Proteomes" id="UP000002051">
    <property type="component" value="Unassembled WGS sequence"/>
</dbReference>